<organism evidence="5 6">
    <name type="scientific">Hibiscus sabdariffa</name>
    <name type="common">roselle</name>
    <dbReference type="NCBI Taxonomy" id="183260"/>
    <lineage>
        <taxon>Eukaryota</taxon>
        <taxon>Viridiplantae</taxon>
        <taxon>Streptophyta</taxon>
        <taxon>Embryophyta</taxon>
        <taxon>Tracheophyta</taxon>
        <taxon>Spermatophyta</taxon>
        <taxon>Magnoliopsida</taxon>
        <taxon>eudicotyledons</taxon>
        <taxon>Gunneridae</taxon>
        <taxon>Pentapetalae</taxon>
        <taxon>rosids</taxon>
        <taxon>malvids</taxon>
        <taxon>Malvales</taxon>
        <taxon>Malvaceae</taxon>
        <taxon>Malvoideae</taxon>
        <taxon>Hibiscus</taxon>
    </lineage>
</organism>
<dbReference type="Gene3D" id="3.40.50.300">
    <property type="entry name" value="P-loop containing nucleotide triphosphate hydrolases"/>
    <property type="match status" value="1"/>
</dbReference>
<comment type="caution">
    <text evidence="5">The sequence shown here is derived from an EMBL/GenBank/DDBJ whole genome shotgun (WGS) entry which is preliminary data.</text>
</comment>
<evidence type="ECO:0000256" key="1">
    <source>
        <dbReference type="ARBA" id="ARBA00005771"/>
    </source>
</evidence>
<dbReference type="InterPro" id="IPR000863">
    <property type="entry name" value="Sulfotransferase_dom"/>
</dbReference>
<keyword evidence="2 3" id="KW-0808">Transferase</keyword>
<name>A0ABR2AFC2_9ROSI</name>
<dbReference type="SUPFAM" id="SSF52540">
    <property type="entry name" value="P-loop containing nucleoside triphosphate hydrolases"/>
    <property type="match status" value="1"/>
</dbReference>
<dbReference type="EMBL" id="JBBPBM010000781">
    <property type="protein sequence ID" value="KAK8491630.1"/>
    <property type="molecule type" value="Genomic_DNA"/>
</dbReference>
<dbReference type="PANTHER" id="PTHR11783">
    <property type="entry name" value="SULFOTRANSFERASE SULT"/>
    <property type="match status" value="1"/>
</dbReference>
<dbReference type="EC" id="2.8.2.-" evidence="3"/>
<evidence type="ECO:0000256" key="2">
    <source>
        <dbReference type="ARBA" id="ARBA00022679"/>
    </source>
</evidence>
<evidence type="ECO:0000259" key="4">
    <source>
        <dbReference type="Pfam" id="PF00685"/>
    </source>
</evidence>
<dbReference type="Pfam" id="PF00685">
    <property type="entry name" value="Sulfotransfer_1"/>
    <property type="match status" value="1"/>
</dbReference>
<dbReference type="InterPro" id="IPR027417">
    <property type="entry name" value="P-loop_NTPase"/>
</dbReference>
<feature type="domain" description="Sulfotransferase" evidence="4">
    <location>
        <begin position="65"/>
        <end position="345"/>
    </location>
</feature>
<reference evidence="5 6" key="1">
    <citation type="journal article" date="2024" name="G3 (Bethesda)">
        <title>Genome assembly of Hibiscus sabdariffa L. provides insights into metabolisms of medicinal natural products.</title>
        <authorList>
            <person name="Kim T."/>
        </authorList>
    </citation>
    <scope>NUCLEOTIDE SEQUENCE [LARGE SCALE GENOMIC DNA]</scope>
    <source>
        <strain evidence="5">TK-2024</strain>
        <tissue evidence="5">Old leaves</tissue>
    </source>
</reference>
<evidence type="ECO:0000313" key="6">
    <source>
        <dbReference type="Proteomes" id="UP001472677"/>
    </source>
</evidence>
<protein>
    <recommendedName>
        <fullName evidence="3">Sulfotransferase</fullName>
        <ecNumber evidence="3">2.8.2.-</ecNumber>
    </recommendedName>
</protein>
<proteinExistence type="inferred from homology"/>
<comment type="similarity">
    <text evidence="1 3">Belongs to the sulfotransferase 1 family.</text>
</comment>
<evidence type="ECO:0000256" key="3">
    <source>
        <dbReference type="RuleBase" id="RU361155"/>
    </source>
</evidence>
<dbReference type="Proteomes" id="UP001472677">
    <property type="component" value="Unassembled WGS sequence"/>
</dbReference>
<gene>
    <name evidence="5" type="ORF">V6N12_073627</name>
</gene>
<accession>A0ABR2AFC2</accession>
<keyword evidence="6" id="KW-1185">Reference proteome</keyword>
<evidence type="ECO:0000313" key="5">
    <source>
        <dbReference type="EMBL" id="KAK8491630.1"/>
    </source>
</evidence>
<sequence>MSSEPIVASNISHESLEKYVEEISNLPKEQGWRPLKDLCLYQNFWFYPFFLQGALYARDHFRPRPTDIFLCSSMKTGSTWLKALSFTIATRGSHRLDGSDPTIPLRTTVPHDCIPFLEFNEYSTTTTVAAEGSKIQLYASHLPYTCLPKSIHDSNCRIVYICRDPKDTFVSLWFFLKKFVSNQTKTDPDPDPDQDHDTVSLIPIEEAFDLFCKGISSYGPYWEHVLSYWEASKRNPENILIIKYEDMVKDTGSWVRKLAEFFGCGFSEEEEEKGVVERVVEMCSFESLRDMEVNKSGMKHEKRGKEIESSAYFRKGIVGHWRNYLSDEMGKKIDGIVEEKLRGSGFRF</sequence>